<organism evidence="2">
    <name type="scientific">Nothobranchius kadleci</name>
    <name type="common">African annual killifish</name>
    <dbReference type="NCBI Taxonomy" id="1051664"/>
    <lineage>
        <taxon>Eukaryota</taxon>
        <taxon>Metazoa</taxon>
        <taxon>Chordata</taxon>
        <taxon>Craniata</taxon>
        <taxon>Vertebrata</taxon>
        <taxon>Euteleostomi</taxon>
        <taxon>Actinopterygii</taxon>
        <taxon>Neopterygii</taxon>
        <taxon>Teleostei</taxon>
        <taxon>Neoteleostei</taxon>
        <taxon>Acanthomorphata</taxon>
        <taxon>Ovalentaria</taxon>
        <taxon>Atherinomorphae</taxon>
        <taxon>Cyprinodontiformes</taxon>
        <taxon>Nothobranchiidae</taxon>
        <taxon>Nothobranchius</taxon>
    </lineage>
</organism>
<feature type="non-terminal residue" evidence="2">
    <location>
        <position position="56"/>
    </location>
</feature>
<dbReference type="AlphaFoldDB" id="A0A1A8C575"/>
<name>A0A1A8C575_NOTKA</name>
<proteinExistence type="predicted"/>
<evidence type="ECO:0000313" key="2">
    <source>
        <dbReference type="EMBL" id="SBP73850.1"/>
    </source>
</evidence>
<protein>
    <submittedName>
        <fullName evidence="2">Uncharacterized protein</fullName>
    </submittedName>
</protein>
<reference evidence="2" key="1">
    <citation type="submission" date="2016-05" db="EMBL/GenBank/DDBJ databases">
        <authorList>
            <person name="Lavstsen T."/>
            <person name="Jespersen J.S."/>
        </authorList>
    </citation>
    <scope>NUCLEOTIDE SEQUENCE</scope>
    <source>
        <tissue evidence="2">Brain</tissue>
    </source>
</reference>
<gene>
    <name evidence="2" type="primary">Nfu_g_1_013836</name>
</gene>
<evidence type="ECO:0000256" key="1">
    <source>
        <dbReference type="SAM" id="Phobius"/>
    </source>
</evidence>
<keyword evidence="1" id="KW-1133">Transmembrane helix</keyword>
<keyword evidence="1" id="KW-0472">Membrane</keyword>
<feature type="non-terminal residue" evidence="2">
    <location>
        <position position="1"/>
    </location>
</feature>
<reference evidence="2" key="2">
    <citation type="submission" date="2016-06" db="EMBL/GenBank/DDBJ databases">
        <title>The genome of a short-lived fish provides insights into sex chromosome evolution and the genetic control of aging.</title>
        <authorList>
            <person name="Reichwald K."/>
            <person name="Felder M."/>
            <person name="Petzold A."/>
            <person name="Koch P."/>
            <person name="Groth M."/>
            <person name="Platzer M."/>
        </authorList>
    </citation>
    <scope>NUCLEOTIDE SEQUENCE</scope>
    <source>
        <tissue evidence="2">Brain</tissue>
    </source>
</reference>
<keyword evidence="1" id="KW-0812">Transmembrane</keyword>
<dbReference type="EMBL" id="HADZ01009909">
    <property type="protein sequence ID" value="SBP73850.1"/>
    <property type="molecule type" value="Transcribed_RNA"/>
</dbReference>
<feature type="transmembrane region" description="Helical" evidence="1">
    <location>
        <begin position="6"/>
        <end position="27"/>
    </location>
</feature>
<sequence>RPNYSFGTISSTYCCCNFLFQVAFCLFRFDRGGLGDRACLDLLIVWKSSIKLPDRL</sequence>
<accession>A0A1A8C575</accession>